<sequence length="68" mass="7857">TSSLVIGSVFDCDCITEWSGLRSCPRLNQLIIVFKLKTGIPYLLCNQLFYHSSKFGEYRESSKIWKHV</sequence>
<organism evidence="1">
    <name type="scientific">Arion vulgaris</name>
    <dbReference type="NCBI Taxonomy" id="1028688"/>
    <lineage>
        <taxon>Eukaryota</taxon>
        <taxon>Metazoa</taxon>
        <taxon>Spiralia</taxon>
        <taxon>Lophotrochozoa</taxon>
        <taxon>Mollusca</taxon>
        <taxon>Gastropoda</taxon>
        <taxon>Heterobranchia</taxon>
        <taxon>Euthyneura</taxon>
        <taxon>Panpulmonata</taxon>
        <taxon>Eupulmonata</taxon>
        <taxon>Stylommatophora</taxon>
        <taxon>Helicina</taxon>
        <taxon>Arionoidea</taxon>
        <taxon>Arionidae</taxon>
        <taxon>Arion</taxon>
    </lineage>
</organism>
<dbReference type="EMBL" id="HACG01004829">
    <property type="protein sequence ID" value="CEK51694.1"/>
    <property type="molecule type" value="Transcribed_RNA"/>
</dbReference>
<reference evidence="1" key="1">
    <citation type="submission" date="2014-12" db="EMBL/GenBank/DDBJ databases">
        <title>Insight into the proteome of Arion vulgaris.</title>
        <authorList>
            <person name="Aradska J."/>
            <person name="Bulat T."/>
            <person name="Smidak R."/>
            <person name="Sarate P."/>
            <person name="Gangsoo J."/>
            <person name="Sialana F."/>
            <person name="Bilban M."/>
            <person name="Lubec G."/>
        </authorList>
    </citation>
    <scope>NUCLEOTIDE SEQUENCE</scope>
    <source>
        <tissue evidence="1">Skin</tissue>
    </source>
</reference>
<evidence type="ECO:0000313" key="1">
    <source>
        <dbReference type="EMBL" id="CEK51694.1"/>
    </source>
</evidence>
<feature type="non-terminal residue" evidence="1">
    <location>
        <position position="1"/>
    </location>
</feature>
<gene>
    <name evidence="1" type="primary">ORF14129</name>
</gene>
<proteinExistence type="predicted"/>
<accession>A0A0B6Y6A4</accession>
<protein>
    <submittedName>
        <fullName evidence="1">Uncharacterized protein</fullName>
    </submittedName>
</protein>
<dbReference type="AlphaFoldDB" id="A0A0B6Y6A4"/>
<feature type="non-terminal residue" evidence="1">
    <location>
        <position position="68"/>
    </location>
</feature>
<name>A0A0B6Y6A4_9EUPU</name>